<gene>
    <name evidence="1" type="ORF">IE4872_CH03316</name>
</gene>
<evidence type="ECO:0000313" key="2">
    <source>
        <dbReference type="Proteomes" id="UP000184749"/>
    </source>
</evidence>
<dbReference type="Proteomes" id="UP000184749">
    <property type="component" value="Chromosome"/>
</dbReference>
<protein>
    <submittedName>
        <fullName evidence="1">Uncharacterized protein</fullName>
    </submittedName>
</protein>
<dbReference type="AlphaFoldDB" id="A0A1L5NLY4"/>
<name>A0A1L5NLY4_9HYPH</name>
<dbReference type="OrthoDB" id="8421262at2"/>
<accession>A0A1L5NLY4</accession>
<reference evidence="1 2" key="1">
    <citation type="submission" date="2016-09" db="EMBL/GenBank/DDBJ databases">
        <title>The complete genome sequences of Rhizobium gallicum, symbiovars gallicum and phaseoli, symbionts associated to common bean (Phaseolus vulgaris).</title>
        <authorList>
            <person name="Bustos P."/>
            <person name="Santamaria R.I."/>
            <person name="Perez-Carrascal O.M."/>
            <person name="Juarez S."/>
            <person name="Lozano L."/>
            <person name="Martinez-Flores I."/>
            <person name="Martinez-Romero E."/>
            <person name="Cevallos M."/>
            <person name="Romero D."/>
            <person name="Davila G."/>
            <person name="Gonzalez V."/>
        </authorList>
    </citation>
    <scope>NUCLEOTIDE SEQUENCE [LARGE SCALE GENOMIC DNA]</scope>
    <source>
        <strain evidence="1 2">IE4872</strain>
    </source>
</reference>
<organism evidence="1 2">
    <name type="scientific">Rhizobium gallicum</name>
    <dbReference type="NCBI Taxonomy" id="56730"/>
    <lineage>
        <taxon>Bacteria</taxon>
        <taxon>Pseudomonadati</taxon>
        <taxon>Pseudomonadota</taxon>
        <taxon>Alphaproteobacteria</taxon>
        <taxon>Hyphomicrobiales</taxon>
        <taxon>Rhizobiaceae</taxon>
        <taxon>Rhizobium/Agrobacterium group</taxon>
        <taxon>Rhizobium</taxon>
    </lineage>
</organism>
<proteinExistence type="predicted"/>
<sequence>MTNVLNAEKRLRKVLRGRPYNVNEFARKYRLDEQEAKRLYEKFGPSATDLDLLMSAKCSRKLPTCDFETRGPNPH</sequence>
<dbReference type="RefSeq" id="WP_074069471.1">
    <property type="nucleotide sequence ID" value="NZ_CP017101.1"/>
</dbReference>
<evidence type="ECO:0000313" key="1">
    <source>
        <dbReference type="EMBL" id="APO68916.1"/>
    </source>
</evidence>
<dbReference type="EMBL" id="CP017101">
    <property type="protein sequence ID" value="APO68916.1"/>
    <property type="molecule type" value="Genomic_DNA"/>
</dbReference>